<dbReference type="STRING" id="1798383.A3D78_06690"/>
<organism evidence="6 7">
    <name type="scientific">Candidatus Gottesmanbacteria bacterium RIFCSPHIGHO2_02_FULL_39_14</name>
    <dbReference type="NCBI Taxonomy" id="1798383"/>
    <lineage>
        <taxon>Bacteria</taxon>
        <taxon>Candidatus Gottesmaniibacteriota</taxon>
    </lineage>
</organism>
<reference evidence="6 7" key="1">
    <citation type="journal article" date="2016" name="Nat. Commun.">
        <title>Thousands of microbial genomes shed light on interconnected biogeochemical processes in an aquifer system.</title>
        <authorList>
            <person name="Anantharaman K."/>
            <person name="Brown C.T."/>
            <person name="Hug L.A."/>
            <person name="Sharon I."/>
            <person name="Castelle C.J."/>
            <person name="Probst A.J."/>
            <person name="Thomas B.C."/>
            <person name="Singh A."/>
            <person name="Wilkins M.J."/>
            <person name="Karaoz U."/>
            <person name="Brodie E.L."/>
            <person name="Williams K.H."/>
            <person name="Hubbard S.S."/>
            <person name="Banfield J.F."/>
        </authorList>
    </citation>
    <scope>NUCLEOTIDE SEQUENCE [LARGE SCALE GENOMIC DNA]</scope>
</reference>
<dbReference type="SMART" id="SM00318">
    <property type="entry name" value="SNc"/>
    <property type="match status" value="1"/>
</dbReference>
<keyword evidence="4" id="KW-1133">Transmembrane helix</keyword>
<comment type="caution">
    <text evidence="6">The sequence shown here is derived from an EMBL/GenBank/DDBJ whole genome shotgun (WGS) entry which is preliminary data.</text>
</comment>
<dbReference type="PANTHER" id="PTHR12302">
    <property type="entry name" value="EBNA2 BINDING PROTEIN P100"/>
    <property type="match status" value="1"/>
</dbReference>
<gene>
    <name evidence="6" type="ORF">A3D78_06690</name>
</gene>
<evidence type="ECO:0000259" key="5">
    <source>
        <dbReference type="PROSITE" id="PS50830"/>
    </source>
</evidence>
<feature type="transmembrane region" description="Helical" evidence="4">
    <location>
        <begin position="13"/>
        <end position="31"/>
    </location>
</feature>
<keyword evidence="4" id="KW-0472">Membrane</keyword>
<dbReference type="AlphaFoldDB" id="A0A1F6A2W4"/>
<keyword evidence="4" id="KW-0812">Transmembrane</keyword>
<keyword evidence="1" id="KW-0540">Nuclease</keyword>
<evidence type="ECO:0000313" key="6">
    <source>
        <dbReference type="EMBL" id="OGG19028.1"/>
    </source>
</evidence>
<dbReference type="InterPro" id="IPR035437">
    <property type="entry name" value="SNase_OB-fold_sf"/>
</dbReference>
<evidence type="ECO:0000256" key="2">
    <source>
        <dbReference type="ARBA" id="ARBA00022759"/>
    </source>
</evidence>
<dbReference type="Proteomes" id="UP000176253">
    <property type="component" value="Unassembled WGS sequence"/>
</dbReference>
<dbReference type="EMBL" id="MFJM01000007">
    <property type="protein sequence ID" value="OGG19028.1"/>
    <property type="molecule type" value="Genomic_DNA"/>
</dbReference>
<dbReference type="Pfam" id="PF00565">
    <property type="entry name" value="SNase"/>
    <property type="match status" value="1"/>
</dbReference>
<proteinExistence type="predicted"/>
<evidence type="ECO:0000256" key="1">
    <source>
        <dbReference type="ARBA" id="ARBA00022722"/>
    </source>
</evidence>
<name>A0A1F6A2W4_9BACT</name>
<dbReference type="GO" id="GO:0004519">
    <property type="term" value="F:endonuclease activity"/>
    <property type="evidence" value="ECO:0007669"/>
    <property type="project" value="UniProtKB-KW"/>
</dbReference>
<dbReference type="GO" id="GO:0016787">
    <property type="term" value="F:hydrolase activity"/>
    <property type="evidence" value="ECO:0007669"/>
    <property type="project" value="UniProtKB-KW"/>
</dbReference>
<sequence>MGKGRKIEVERNWWIWMVLVVSVGLNIFLLLRGGRESANGVKVEGVIDGDTIVLEGKSKVRLRYADAPEMEFCGGKEAKKQLEKSVLGKRVRIEGQIPDQYGRGMALVYVNESLVNKEMLSSGWVRYHHDNSELTEELKEVAKEAREEKLGIYGKCQSKDIPDKAGCVIKGNIDNNSKYRNYYLPNCSQYRFTVVEKDMGEAWFCTEKEAIEAGFKKGGTC</sequence>
<dbReference type="Gene3D" id="2.40.50.90">
    <property type="match status" value="1"/>
</dbReference>
<keyword evidence="3" id="KW-0378">Hydrolase</keyword>
<dbReference type="SUPFAM" id="SSF50199">
    <property type="entry name" value="Staphylococcal nuclease"/>
    <property type="match status" value="1"/>
</dbReference>
<dbReference type="PANTHER" id="PTHR12302:SF3">
    <property type="entry name" value="SERINE_THREONINE-PROTEIN KINASE 31"/>
    <property type="match status" value="1"/>
</dbReference>
<evidence type="ECO:0000256" key="4">
    <source>
        <dbReference type="SAM" id="Phobius"/>
    </source>
</evidence>
<dbReference type="PROSITE" id="PS50830">
    <property type="entry name" value="TNASE_3"/>
    <property type="match status" value="1"/>
</dbReference>
<evidence type="ECO:0000313" key="7">
    <source>
        <dbReference type="Proteomes" id="UP000176253"/>
    </source>
</evidence>
<feature type="domain" description="TNase-like" evidence="5">
    <location>
        <begin position="37"/>
        <end position="155"/>
    </location>
</feature>
<protein>
    <recommendedName>
        <fullName evidence="5">TNase-like domain-containing protein</fullName>
    </recommendedName>
</protein>
<dbReference type="InterPro" id="IPR016071">
    <property type="entry name" value="Staphylococal_nuclease_OB-fold"/>
</dbReference>
<keyword evidence="2" id="KW-0255">Endonuclease</keyword>
<evidence type="ECO:0000256" key="3">
    <source>
        <dbReference type="ARBA" id="ARBA00022801"/>
    </source>
</evidence>
<accession>A0A1F6A2W4</accession>